<name>A0A2U1LJQ1_ARTAN</name>
<evidence type="ECO:0000313" key="2">
    <source>
        <dbReference type="Proteomes" id="UP000245207"/>
    </source>
</evidence>
<proteinExistence type="predicted"/>
<gene>
    <name evidence="1" type="ORF">CTI12_AA479240</name>
</gene>
<protein>
    <submittedName>
        <fullName evidence="1">Uncharacterized protein</fullName>
    </submittedName>
</protein>
<dbReference type="EMBL" id="PKPP01009023">
    <property type="protein sequence ID" value="PWA49227.1"/>
    <property type="molecule type" value="Genomic_DNA"/>
</dbReference>
<dbReference type="AlphaFoldDB" id="A0A2U1LJQ1"/>
<dbReference type="Proteomes" id="UP000245207">
    <property type="component" value="Unassembled WGS sequence"/>
</dbReference>
<keyword evidence="2" id="KW-1185">Reference proteome</keyword>
<accession>A0A2U1LJQ1</accession>
<organism evidence="1 2">
    <name type="scientific">Artemisia annua</name>
    <name type="common">Sweet wormwood</name>
    <dbReference type="NCBI Taxonomy" id="35608"/>
    <lineage>
        <taxon>Eukaryota</taxon>
        <taxon>Viridiplantae</taxon>
        <taxon>Streptophyta</taxon>
        <taxon>Embryophyta</taxon>
        <taxon>Tracheophyta</taxon>
        <taxon>Spermatophyta</taxon>
        <taxon>Magnoliopsida</taxon>
        <taxon>eudicotyledons</taxon>
        <taxon>Gunneridae</taxon>
        <taxon>Pentapetalae</taxon>
        <taxon>asterids</taxon>
        <taxon>campanulids</taxon>
        <taxon>Asterales</taxon>
        <taxon>Asteraceae</taxon>
        <taxon>Asteroideae</taxon>
        <taxon>Anthemideae</taxon>
        <taxon>Artemisiinae</taxon>
        <taxon>Artemisia</taxon>
    </lineage>
</organism>
<reference evidence="1 2" key="1">
    <citation type="journal article" date="2018" name="Mol. Plant">
        <title>The genome of Artemisia annua provides insight into the evolution of Asteraceae family and artemisinin biosynthesis.</title>
        <authorList>
            <person name="Shen Q."/>
            <person name="Zhang L."/>
            <person name="Liao Z."/>
            <person name="Wang S."/>
            <person name="Yan T."/>
            <person name="Shi P."/>
            <person name="Liu M."/>
            <person name="Fu X."/>
            <person name="Pan Q."/>
            <person name="Wang Y."/>
            <person name="Lv Z."/>
            <person name="Lu X."/>
            <person name="Zhang F."/>
            <person name="Jiang W."/>
            <person name="Ma Y."/>
            <person name="Chen M."/>
            <person name="Hao X."/>
            <person name="Li L."/>
            <person name="Tang Y."/>
            <person name="Lv G."/>
            <person name="Zhou Y."/>
            <person name="Sun X."/>
            <person name="Brodelius P.E."/>
            <person name="Rose J.K.C."/>
            <person name="Tang K."/>
        </authorList>
    </citation>
    <scope>NUCLEOTIDE SEQUENCE [LARGE SCALE GENOMIC DNA]</scope>
    <source>
        <strain evidence="2">cv. Huhao1</strain>
        <tissue evidence="1">Leaf</tissue>
    </source>
</reference>
<comment type="caution">
    <text evidence="1">The sequence shown here is derived from an EMBL/GenBank/DDBJ whole genome shotgun (WGS) entry which is preliminary data.</text>
</comment>
<evidence type="ECO:0000313" key="1">
    <source>
        <dbReference type="EMBL" id="PWA49227.1"/>
    </source>
</evidence>
<sequence length="89" mass="10076">MEFITPVTGFSAGMLSRVWLVSQHQKNDDTSTEAGVAQILNKSRFVAGNMTRKAITYLKLSTWLQNSEQQQSLRACSEAKKKYADFHHL</sequence>